<keyword evidence="3" id="KW-1185">Reference proteome</keyword>
<feature type="non-terminal residue" evidence="2">
    <location>
        <position position="1"/>
    </location>
</feature>
<evidence type="ECO:0000313" key="2">
    <source>
        <dbReference type="EMBL" id="TWO30770.1"/>
    </source>
</evidence>
<evidence type="ECO:0000259" key="1">
    <source>
        <dbReference type="Pfam" id="PF03797"/>
    </source>
</evidence>
<dbReference type="SUPFAM" id="SSF103515">
    <property type="entry name" value="Autotransporter"/>
    <property type="match status" value="1"/>
</dbReference>
<evidence type="ECO:0000313" key="3">
    <source>
        <dbReference type="Proteomes" id="UP000321599"/>
    </source>
</evidence>
<sequence>AENNNISVAGSVGGDVIGGKTENGSAGNNIINIDGNTNGNIIGGQTNDTNGQTSGNQITANGNVDGNIYGGYNEATQKVQGSNNTITLSGNLTKVTGNIQVGDTTSNGGNGNTLNINTKNPVTLEGKTNGAQNINIAVGNLGAGDAAVTIGPNGSIDVGGTTISAKLNVKDSFNPGDTLKLFQTQGNAKIEGEANNVDVTAIKGGALTYKIEVDKSDLTKPAEAKITGITPETKTISEGLVAGAATISVASENAAGKGVESAAASTYVNMANAGAGTAVVAPFGSSMGGSSKIKTGSYVRSTGISLIVGAAAGKYTDDGKLTIGPFIEMGKNWYSTYNDFGNGEIRGDGDSRYIGAGILARYDFGSIISSRPYVEASFRYGRNYNRYENIHMNDGFGNHAKYHMNTNYIGYHLGAGYEFRKDDKAIELYAKYLYTRLAGDEIEIMHIPYVFEAVESHRLLTGSRYKLDLDPKDNFKITPYAGVALDYEFEGSGDVYAAGFAVDSPTLRGASTMLEAGVTIDNNKGFSVDLGAFGHMGKRQGINGIANVKFEF</sequence>
<reference evidence="2 3" key="1">
    <citation type="submission" date="2019-07" db="EMBL/GenBank/DDBJ databases">
        <title>Rapid identification of Enteric Bacteria from Whole Genome Sequences (WGS) using Average Nucleotide Identity (ANI).</title>
        <authorList>
            <person name="Lane C."/>
        </authorList>
    </citation>
    <scope>NUCLEOTIDE SEQUENCE [LARGE SCALE GENOMIC DNA]</scope>
    <source>
        <strain evidence="2 3">2013D-9588</strain>
    </source>
</reference>
<dbReference type="Proteomes" id="UP000321599">
    <property type="component" value="Unassembled WGS sequence"/>
</dbReference>
<feature type="domain" description="Autotransporter" evidence="1">
    <location>
        <begin position="288"/>
        <end position="531"/>
    </location>
</feature>
<dbReference type="RefSeq" id="WP_147498606.1">
    <property type="nucleotide sequence ID" value="NZ_VOAV01000005.1"/>
</dbReference>
<dbReference type="Pfam" id="PF03797">
    <property type="entry name" value="Autotransporter"/>
    <property type="match status" value="1"/>
</dbReference>
<name>A0ABY3GAW5_9BACT</name>
<organism evidence="2 3">
    <name type="scientific">Campylobacter lanienae</name>
    <dbReference type="NCBI Taxonomy" id="75658"/>
    <lineage>
        <taxon>Bacteria</taxon>
        <taxon>Pseudomonadati</taxon>
        <taxon>Campylobacterota</taxon>
        <taxon>Epsilonproteobacteria</taxon>
        <taxon>Campylobacterales</taxon>
        <taxon>Campylobacteraceae</taxon>
        <taxon>Campylobacter</taxon>
    </lineage>
</organism>
<proteinExistence type="predicted"/>
<dbReference type="EMBL" id="VOAV01000005">
    <property type="protein sequence ID" value="TWO30770.1"/>
    <property type="molecule type" value="Genomic_DNA"/>
</dbReference>
<dbReference type="InterPro" id="IPR005546">
    <property type="entry name" value="Autotransporte_beta"/>
</dbReference>
<protein>
    <submittedName>
        <fullName evidence="2">Autotransporter domain-containing protein</fullName>
    </submittedName>
</protein>
<accession>A0ABY3GAW5</accession>
<dbReference type="Gene3D" id="2.40.128.130">
    <property type="entry name" value="Autotransporter beta-domain"/>
    <property type="match status" value="1"/>
</dbReference>
<dbReference type="InterPro" id="IPR036709">
    <property type="entry name" value="Autotransporte_beta_dom_sf"/>
</dbReference>
<comment type="caution">
    <text evidence="2">The sequence shown here is derived from an EMBL/GenBank/DDBJ whole genome shotgun (WGS) entry which is preliminary data.</text>
</comment>
<gene>
    <name evidence="2" type="ORF">XK09_01015</name>
</gene>